<keyword evidence="2" id="KW-1185">Reference proteome</keyword>
<accession>A0A8J3I667</accession>
<organism evidence="1 2">
    <name type="scientific">Ktedonospora formicarum</name>
    <dbReference type="NCBI Taxonomy" id="2778364"/>
    <lineage>
        <taxon>Bacteria</taxon>
        <taxon>Bacillati</taxon>
        <taxon>Chloroflexota</taxon>
        <taxon>Ktedonobacteria</taxon>
        <taxon>Ktedonobacterales</taxon>
        <taxon>Ktedonobacteraceae</taxon>
        <taxon>Ktedonospora</taxon>
    </lineage>
</organism>
<sequence length="79" mass="9089">MRQAGKPASIMVFMGCDDKAVDIGYDEFYERINVPGDDGTLESFVKRFRRNCCVNNSCSHENHQSKTPQHLDIYWGVIF</sequence>
<name>A0A8J3I667_9CHLR</name>
<evidence type="ECO:0000313" key="2">
    <source>
        <dbReference type="Proteomes" id="UP000612362"/>
    </source>
</evidence>
<evidence type="ECO:0000313" key="1">
    <source>
        <dbReference type="EMBL" id="GHO46822.1"/>
    </source>
</evidence>
<protein>
    <submittedName>
        <fullName evidence="1">Uncharacterized protein</fullName>
    </submittedName>
</protein>
<reference evidence="1" key="1">
    <citation type="submission" date="2020-10" db="EMBL/GenBank/DDBJ databases">
        <title>Taxonomic study of unclassified bacteria belonging to the class Ktedonobacteria.</title>
        <authorList>
            <person name="Yabe S."/>
            <person name="Wang C.M."/>
            <person name="Zheng Y."/>
            <person name="Sakai Y."/>
            <person name="Cavaletti L."/>
            <person name="Monciardini P."/>
            <person name="Donadio S."/>
        </authorList>
    </citation>
    <scope>NUCLEOTIDE SEQUENCE</scope>
    <source>
        <strain evidence="1">SOSP1-1</strain>
    </source>
</reference>
<dbReference type="Proteomes" id="UP000612362">
    <property type="component" value="Unassembled WGS sequence"/>
</dbReference>
<gene>
    <name evidence="1" type="ORF">KSX_49850</name>
</gene>
<dbReference type="AlphaFoldDB" id="A0A8J3I667"/>
<proteinExistence type="predicted"/>
<dbReference type="EMBL" id="BNJF01000002">
    <property type="protein sequence ID" value="GHO46822.1"/>
    <property type="molecule type" value="Genomic_DNA"/>
</dbReference>
<comment type="caution">
    <text evidence="1">The sequence shown here is derived from an EMBL/GenBank/DDBJ whole genome shotgun (WGS) entry which is preliminary data.</text>
</comment>